<evidence type="ECO:0000256" key="1">
    <source>
        <dbReference type="ARBA" id="ARBA00019186"/>
    </source>
</evidence>
<dbReference type="PANTHER" id="PTHR12970">
    <property type="entry name" value="PROTEASOME ASSEMBLY CHAPERONE 2"/>
    <property type="match status" value="1"/>
</dbReference>
<accession>A0A5P1F8B1</accession>
<evidence type="ECO:0000256" key="4">
    <source>
        <dbReference type="PIRNR" id="PIRNR010044"/>
    </source>
</evidence>
<evidence type="ECO:0000313" key="6">
    <source>
        <dbReference type="Proteomes" id="UP000243459"/>
    </source>
</evidence>
<evidence type="ECO:0000313" key="5">
    <source>
        <dbReference type="EMBL" id="ONK74618.1"/>
    </source>
</evidence>
<sequence length="281" mass="30629">MEMSLEGGFTNLSDDCSTLLLPALSIGNVGQLAIDILVSSSGAKRVAFLDEPSVLPCVGNDAYGPVPEGILALPLEAYESPQHSLTLIQQRSPVLKGMMVEFAKNFARFISSIKKKHVLILSSLDSGRRKIFDPSSIQIHYLSSSTDDGTDKSCEELGFKKLEEYNPSQRRWKHLADLAVGNTIPEDELDVEDELVDDDYYAGLPFAALFSCCKAQGVKVTCLLCYCSEGDNTRDSFQLADAACKLLGLSPENFNGNEPGGWTIPLSWMSVYGPPPDVSMF</sequence>
<dbReference type="Gramene" id="ONK74618">
    <property type="protein sequence ID" value="ONK74618"/>
    <property type="gene ID" value="A4U43_C03F8340"/>
</dbReference>
<dbReference type="InterPro" id="IPR019151">
    <property type="entry name" value="Proteasome_assmbl_chaperone_2"/>
</dbReference>
<organism evidence="5 6">
    <name type="scientific">Asparagus officinalis</name>
    <name type="common">Garden asparagus</name>
    <dbReference type="NCBI Taxonomy" id="4686"/>
    <lineage>
        <taxon>Eukaryota</taxon>
        <taxon>Viridiplantae</taxon>
        <taxon>Streptophyta</taxon>
        <taxon>Embryophyta</taxon>
        <taxon>Tracheophyta</taxon>
        <taxon>Spermatophyta</taxon>
        <taxon>Magnoliopsida</taxon>
        <taxon>Liliopsida</taxon>
        <taxon>Asparagales</taxon>
        <taxon>Asparagaceae</taxon>
        <taxon>Asparagoideae</taxon>
        <taxon>Asparagus</taxon>
    </lineage>
</organism>
<gene>
    <name evidence="5" type="ORF">A4U43_C03F8340</name>
</gene>
<comment type="similarity">
    <text evidence="3 4">Belongs to the PSMG2 family.</text>
</comment>
<dbReference type="OrthoDB" id="10260712at2759"/>
<reference evidence="6" key="1">
    <citation type="journal article" date="2017" name="Nat. Commun.">
        <title>The asparagus genome sheds light on the origin and evolution of a young Y chromosome.</title>
        <authorList>
            <person name="Harkess A."/>
            <person name="Zhou J."/>
            <person name="Xu C."/>
            <person name="Bowers J.E."/>
            <person name="Van der Hulst R."/>
            <person name="Ayyampalayam S."/>
            <person name="Mercati F."/>
            <person name="Riccardi P."/>
            <person name="McKain M.R."/>
            <person name="Kakrana A."/>
            <person name="Tang H."/>
            <person name="Ray J."/>
            <person name="Groenendijk J."/>
            <person name="Arikit S."/>
            <person name="Mathioni S.M."/>
            <person name="Nakano M."/>
            <person name="Shan H."/>
            <person name="Telgmann-Rauber A."/>
            <person name="Kanno A."/>
            <person name="Yue Z."/>
            <person name="Chen H."/>
            <person name="Li W."/>
            <person name="Chen Y."/>
            <person name="Xu X."/>
            <person name="Zhang Y."/>
            <person name="Luo S."/>
            <person name="Chen H."/>
            <person name="Gao J."/>
            <person name="Mao Z."/>
            <person name="Pires J.C."/>
            <person name="Luo M."/>
            <person name="Kudrna D."/>
            <person name="Wing R.A."/>
            <person name="Meyers B.C."/>
            <person name="Yi K."/>
            <person name="Kong H."/>
            <person name="Lavrijsen P."/>
            <person name="Sunseri F."/>
            <person name="Falavigna A."/>
            <person name="Ye Y."/>
            <person name="Leebens-Mack J.H."/>
            <person name="Chen G."/>
        </authorList>
    </citation>
    <scope>NUCLEOTIDE SEQUENCE [LARGE SCALE GENOMIC DNA]</scope>
    <source>
        <strain evidence="6">cv. DH0086</strain>
    </source>
</reference>
<protein>
    <recommendedName>
        <fullName evidence="1 4">Proteasome assembly chaperone 2</fullName>
    </recommendedName>
</protein>
<dbReference type="FunFam" id="3.40.50.10900:FF:000005">
    <property type="entry name" value="Proteasome assembly chaperone 2"/>
    <property type="match status" value="1"/>
</dbReference>
<proteinExistence type="inferred from homology"/>
<evidence type="ECO:0000256" key="2">
    <source>
        <dbReference type="ARBA" id="ARBA00023186"/>
    </source>
</evidence>
<dbReference type="PIRSF" id="PIRSF010044">
    <property type="entry name" value="UCP010044"/>
    <property type="match status" value="1"/>
</dbReference>
<dbReference type="GO" id="GO:0005829">
    <property type="term" value="C:cytosol"/>
    <property type="evidence" value="ECO:0007669"/>
    <property type="project" value="TreeGrafter"/>
</dbReference>
<dbReference type="Gene3D" id="3.40.50.10900">
    <property type="entry name" value="PAC-like subunit"/>
    <property type="match status" value="2"/>
</dbReference>
<dbReference type="GO" id="GO:0043248">
    <property type="term" value="P:proteasome assembly"/>
    <property type="evidence" value="ECO:0007669"/>
    <property type="project" value="TreeGrafter"/>
</dbReference>
<name>A0A5P1F8B1_ASPOF</name>
<dbReference type="InterPro" id="IPR016562">
    <property type="entry name" value="Proteasome_assmbl_chp_2_euk"/>
</dbReference>
<evidence type="ECO:0000256" key="3">
    <source>
        <dbReference type="ARBA" id="ARBA00025745"/>
    </source>
</evidence>
<dbReference type="Proteomes" id="UP000243459">
    <property type="component" value="Chromosome 3"/>
</dbReference>
<dbReference type="FunFam" id="3.40.50.10900:FF:000004">
    <property type="entry name" value="Proteasome assembly chaperone 2"/>
    <property type="match status" value="1"/>
</dbReference>
<dbReference type="PANTHER" id="PTHR12970:SF1">
    <property type="entry name" value="PROTEASOME ASSEMBLY CHAPERONE 2"/>
    <property type="match status" value="1"/>
</dbReference>
<keyword evidence="2 4" id="KW-0143">Chaperone</keyword>
<dbReference type="AlphaFoldDB" id="A0A5P1F8B1"/>
<dbReference type="Pfam" id="PF09754">
    <property type="entry name" value="PAC2"/>
    <property type="match status" value="1"/>
</dbReference>
<dbReference type="EMBL" id="CM007383">
    <property type="protein sequence ID" value="ONK74618.1"/>
    <property type="molecule type" value="Genomic_DNA"/>
</dbReference>
<comment type="function">
    <text evidence="4">Chaperone protein which promotes assembly of the 20S proteasome as part of a heterodimer with PSMG1.</text>
</comment>
<keyword evidence="6" id="KW-1185">Reference proteome</keyword>
<dbReference type="GO" id="GO:0005634">
    <property type="term" value="C:nucleus"/>
    <property type="evidence" value="ECO:0007669"/>
    <property type="project" value="TreeGrafter"/>
</dbReference>
<comment type="subunit">
    <text evidence="4">Forms a heterodimer with PSMG1.</text>
</comment>
<dbReference type="OMA" id="WKEHTGE"/>
<dbReference type="InterPro" id="IPR038389">
    <property type="entry name" value="PSMG2_sf"/>
</dbReference>